<sequence>MHPPLNISLLLLVLPFIASYVTAQKANTFAIVGHTGVSAQQLFYPGGDKVYIIDKSELNVAQVAGHPAWATEYNLEDNSYRALDIVSNTFCAGGTQLGNGSWVNIGGNAAVTTLGVGVAANDTGNTPLKDIDGGKAARIITPCEDESCAWTDHVNSMPLSRWYPTVETLETGDAIIIGGELYGSFVNTPEGLQNVPTYEFWPTRGDPVETDFLVRTMPTNLYPLTWIMPDGRLFIQAAWETTMLNYTSNAETRLPNITHAQRTYPSSGANAMLVLTSDANWEPTIVFAGGMTPAREDWNQNLWHVVDSDASTSVVFIKPMDPNPVYTDDDDLPEPRSMGSFLNLPDERLLLLNGAQKGVAGYGWDAWALNQSYAQDPILRPAYYDPTAAAGSRFNTNVSSSTVPRMYHSTATLLADGSVFVAGSNPNVDVIDDTNNATYVFKTEYRAEIFYPSYYDEPRPQPTGIPTSISYGGAPFDVTLPAASLNGAALGDIKIALMRTGFQTHAMAMGMRHLRLDYSYTRNSDGSVVLHISQLPANPALFPPGPALLFVVVKGVPSHGVVLMVGNGQIGTQPTADLVALPSSVDNLNSGTGAAATGTPERNAASESGSAKLGGVGLLALVGGALAFLM</sequence>
<dbReference type="Pfam" id="PF07250">
    <property type="entry name" value="Glyoxal_oxid_N"/>
    <property type="match status" value="1"/>
</dbReference>
<evidence type="ECO:0000259" key="3">
    <source>
        <dbReference type="Pfam" id="PF07250"/>
    </source>
</evidence>
<name>A0A1Y2EPS5_9BASI</name>
<evidence type="ECO:0000259" key="4">
    <source>
        <dbReference type="Pfam" id="PF09118"/>
    </source>
</evidence>
<dbReference type="AlphaFoldDB" id="A0A1Y2EPS5"/>
<dbReference type="Gene3D" id="2.60.40.10">
    <property type="entry name" value="Immunoglobulins"/>
    <property type="match status" value="1"/>
</dbReference>
<dbReference type="CDD" id="cd02851">
    <property type="entry name" value="E_set_GO_C"/>
    <property type="match status" value="1"/>
</dbReference>
<proteinExistence type="predicted"/>
<keyword evidence="1 2" id="KW-0732">Signal</keyword>
<dbReference type="SUPFAM" id="SSF50965">
    <property type="entry name" value="Galactose oxidase, central domain"/>
    <property type="match status" value="1"/>
</dbReference>
<evidence type="ECO:0000313" key="6">
    <source>
        <dbReference type="Proteomes" id="UP000193467"/>
    </source>
</evidence>
<keyword evidence="6" id="KW-1185">Reference proteome</keyword>
<dbReference type="Gene3D" id="2.130.10.80">
    <property type="entry name" value="Galactose oxidase/kelch, beta-propeller"/>
    <property type="match status" value="1"/>
</dbReference>
<dbReference type="InParanoid" id="A0A1Y2EPS5"/>
<dbReference type="EMBL" id="MCGR01000045">
    <property type="protein sequence ID" value="ORY73593.1"/>
    <property type="molecule type" value="Genomic_DNA"/>
</dbReference>
<protein>
    <submittedName>
        <fullName evidence="5">Glyoxal oxidase</fullName>
    </submittedName>
</protein>
<evidence type="ECO:0000313" key="5">
    <source>
        <dbReference type="EMBL" id="ORY73593.1"/>
    </source>
</evidence>
<organism evidence="5 6">
    <name type="scientific">Leucosporidium creatinivorum</name>
    <dbReference type="NCBI Taxonomy" id="106004"/>
    <lineage>
        <taxon>Eukaryota</taxon>
        <taxon>Fungi</taxon>
        <taxon>Dikarya</taxon>
        <taxon>Basidiomycota</taxon>
        <taxon>Pucciniomycotina</taxon>
        <taxon>Microbotryomycetes</taxon>
        <taxon>Leucosporidiales</taxon>
        <taxon>Leucosporidium</taxon>
    </lineage>
</organism>
<evidence type="ECO:0000256" key="1">
    <source>
        <dbReference type="ARBA" id="ARBA00022729"/>
    </source>
</evidence>
<feature type="domain" description="Glyoxal oxidase N-terminal" evidence="3">
    <location>
        <begin position="131"/>
        <end position="454"/>
    </location>
</feature>
<dbReference type="SUPFAM" id="SSF81296">
    <property type="entry name" value="E set domains"/>
    <property type="match status" value="1"/>
</dbReference>
<dbReference type="InterPro" id="IPR011043">
    <property type="entry name" value="Gal_Oxase/kelch_b-propeller"/>
</dbReference>
<feature type="signal peptide" evidence="2">
    <location>
        <begin position="1"/>
        <end position="23"/>
    </location>
</feature>
<dbReference type="STRING" id="106004.A0A1Y2EPS5"/>
<dbReference type="Pfam" id="PF09118">
    <property type="entry name" value="GO-like_E_set"/>
    <property type="match status" value="1"/>
</dbReference>
<dbReference type="InterPro" id="IPR015202">
    <property type="entry name" value="GO-like_E_set"/>
</dbReference>
<dbReference type="PANTHER" id="PTHR32208">
    <property type="entry name" value="SECRETED PROTEIN-RELATED"/>
    <property type="match status" value="1"/>
</dbReference>
<dbReference type="InterPro" id="IPR013783">
    <property type="entry name" value="Ig-like_fold"/>
</dbReference>
<gene>
    <name evidence="5" type="ORF">BCR35DRAFT_293613</name>
</gene>
<dbReference type="Proteomes" id="UP000193467">
    <property type="component" value="Unassembled WGS sequence"/>
</dbReference>
<dbReference type="OrthoDB" id="2019572at2759"/>
<comment type="caution">
    <text evidence="5">The sequence shown here is derived from an EMBL/GenBank/DDBJ whole genome shotgun (WGS) entry which is preliminary data.</text>
</comment>
<dbReference type="InterPro" id="IPR037293">
    <property type="entry name" value="Gal_Oxidase_central_sf"/>
</dbReference>
<accession>A0A1Y2EPS5</accession>
<feature type="domain" description="Galactose oxidase-like Early set" evidence="4">
    <location>
        <begin position="459"/>
        <end position="565"/>
    </location>
</feature>
<reference evidence="5 6" key="1">
    <citation type="submission" date="2016-07" db="EMBL/GenBank/DDBJ databases">
        <title>Pervasive Adenine N6-methylation of Active Genes in Fungi.</title>
        <authorList>
            <consortium name="DOE Joint Genome Institute"/>
            <person name="Mondo S.J."/>
            <person name="Dannebaum R.O."/>
            <person name="Kuo R.C."/>
            <person name="Labutti K."/>
            <person name="Haridas S."/>
            <person name="Kuo A."/>
            <person name="Salamov A."/>
            <person name="Ahrendt S.R."/>
            <person name="Lipzen A."/>
            <person name="Sullivan W."/>
            <person name="Andreopoulos W.B."/>
            <person name="Clum A."/>
            <person name="Lindquist E."/>
            <person name="Daum C."/>
            <person name="Ramamoorthy G.K."/>
            <person name="Gryganskyi A."/>
            <person name="Culley D."/>
            <person name="Magnuson J.K."/>
            <person name="James T.Y."/>
            <person name="O'Malley M.A."/>
            <person name="Stajich J.E."/>
            <person name="Spatafora J.W."/>
            <person name="Visel A."/>
            <person name="Grigoriev I.V."/>
        </authorList>
    </citation>
    <scope>NUCLEOTIDE SEQUENCE [LARGE SCALE GENOMIC DNA]</scope>
    <source>
        <strain evidence="5 6">62-1032</strain>
    </source>
</reference>
<dbReference type="InterPro" id="IPR014756">
    <property type="entry name" value="Ig_E-set"/>
</dbReference>
<evidence type="ECO:0000256" key="2">
    <source>
        <dbReference type="SAM" id="SignalP"/>
    </source>
</evidence>
<dbReference type="PANTHER" id="PTHR32208:SF21">
    <property type="entry name" value="LOW QUALITY PROTEIN: ALDEHYDE OXIDASE GLOX-LIKE"/>
    <property type="match status" value="1"/>
</dbReference>
<feature type="chain" id="PRO_5012711438" evidence="2">
    <location>
        <begin position="24"/>
        <end position="630"/>
    </location>
</feature>
<dbReference type="InterPro" id="IPR009880">
    <property type="entry name" value="Glyoxal_oxidase_N"/>
</dbReference>